<feature type="non-terminal residue" evidence="1">
    <location>
        <position position="1"/>
    </location>
</feature>
<sequence length="44" mass="4877">AARKVGGAGGNGRRSQLYKISRKTALLYRCGRYFAGFLLCHEMV</sequence>
<feature type="non-terminal residue" evidence="1">
    <location>
        <position position="44"/>
    </location>
</feature>
<dbReference type="EMBL" id="CADCTR010000895">
    <property type="protein sequence ID" value="CAA9270666.1"/>
    <property type="molecule type" value="Genomic_DNA"/>
</dbReference>
<evidence type="ECO:0000313" key="1">
    <source>
        <dbReference type="EMBL" id="CAA9270666.1"/>
    </source>
</evidence>
<gene>
    <name evidence="1" type="ORF">AVDCRST_MAG93-2621</name>
</gene>
<accession>A0A6J4J9U8</accession>
<name>A0A6J4J9U8_9CHLR</name>
<reference evidence="1" key="1">
    <citation type="submission" date="2020-02" db="EMBL/GenBank/DDBJ databases">
        <authorList>
            <person name="Meier V. D."/>
        </authorList>
    </citation>
    <scope>NUCLEOTIDE SEQUENCE</scope>
    <source>
        <strain evidence="1">AVDCRST_MAG93</strain>
    </source>
</reference>
<proteinExistence type="predicted"/>
<organism evidence="1">
    <name type="scientific">uncultured Chloroflexia bacterium</name>
    <dbReference type="NCBI Taxonomy" id="1672391"/>
    <lineage>
        <taxon>Bacteria</taxon>
        <taxon>Bacillati</taxon>
        <taxon>Chloroflexota</taxon>
        <taxon>Chloroflexia</taxon>
        <taxon>environmental samples</taxon>
    </lineage>
</organism>
<dbReference type="AlphaFoldDB" id="A0A6J4J9U8"/>
<protein>
    <submittedName>
        <fullName evidence="1">Uncharacterized protein</fullName>
    </submittedName>
</protein>